<evidence type="ECO:0000256" key="1">
    <source>
        <dbReference type="ARBA" id="ARBA00023002"/>
    </source>
</evidence>
<organism evidence="2 3">
    <name type="scientific">Pleomassaria siparia CBS 279.74</name>
    <dbReference type="NCBI Taxonomy" id="1314801"/>
    <lineage>
        <taxon>Eukaryota</taxon>
        <taxon>Fungi</taxon>
        <taxon>Dikarya</taxon>
        <taxon>Ascomycota</taxon>
        <taxon>Pezizomycotina</taxon>
        <taxon>Dothideomycetes</taxon>
        <taxon>Pleosporomycetidae</taxon>
        <taxon>Pleosporales</taxon>
        <taxon>Pleomassariaceae</taxon>
        <taxon>Pleomassaria</taxon>
    </lineage>
</organism>
<proteinExistence type="predicted"/>
<dbReference type="PANTHER" id="PTHR35870:SF1">
    <property type="entry name" value="PROTEIN, PUTATIVE (AFU_ORTHOLOGUE AFUA_5G03330)-RELATED"/>
    <property type="match status" value="1"/>
</dbReference>
<keyword evidence="3" id="KW-1185">Reference proteome</keyword>
<accession>A0A6G1JS96</accession>
<dbReference type="Pfam" id="PF14027">
    <property type="entry name" value="Questin_oxidase"/>
    <property type="match status" value="1"/>
</dbReference>
<keyword evidence="1" id="KW-0560">Oxidoreductase</keyword>
<reference evidence="2" key="1">
    <citation type="journal article" date="2020" name="Stud. Mycol.">
        <title>101 Dothideomycetes genomes: a test case for predicting lifestyles and emergence of pathogens.</title>
        <authorList>
            <person name="Haridas S."/>
            <person name="Albert R."/>
            <person name="Binder M."/>
            <person name="Bloem J."/>
            <person name="Labutti K."/>
            <person name="Salamov A."/>
            <person name="Andreopoulos B."/>
            <person name="Baker S."/>
            <person name="Barry K."/>
            <person name="Bills G."/>
            <person name="Bluhm B."/>
            <person name="Cannon C."/>
            <person name="Castanera R."/>
            <person name="Culley D."/>
            <person name="Daum C."/>
            <person name="Ezra D."/>
            <person name="Gonzalez J."/>
            <person name="Henrissat B."/>
            <person name="Kuo A."/>
            <person name="Liang C."/>
            <person name="Lipzen A."/>
            <person name="Lutzoni F."/>
            <person name="Magnuson J."/>
            <person name="Mondo S."/>
            <person name="Nolan M."/>
            <person name="Ohm R."/>
            <person name="Pangilinan J."/>
            <person name="Park H.-J."/>
            <person name="Ramirez L."/>
            <person name="Alfaro M."/>
            <person name="Sun H."/>
            <person name="Tritt A."/>
            <person name="Yoshinaga Y."/>
            <person name="Zwiers L.-H."/>
            <person name="Turgeon B."/>
            <person name="Goodwin S."/>
            <person name="Spatafora J."/>
            <person name="Crous P."/>
            <person name="Grigoriev I."/>
        </authorList>
    </citation>
    <scope>NUCLEOTIDE SEQUENCE</scope>
    <source>
        <strain evidence="2">CBS 279.74</strain>
    </source>
</reference>
<dbReference type="InterPro" id="IPR025337">
    <property type="entry name" value="Questin_oxidase-like"/>
</dbReference>
<dbReference type="Proteomes" id="UP000799428">
    <property type="component" value="Unassembled WGS sequence"/>
</dbReference>
<evidence type="ECO:0000313" key="3">
    <source>
        <dbReference type="Proteomes" id="UP000799428"/>
    </source>
</evidence>
<sequence>MATSSNIHLSPSQKPEFYVKGIGSETADTASELLQENHEKHHVFFNQSGFHNHIVHHLLTLYALNATPTELRTGYHDNASYQRPPVKLEQKVVDDMHDLERFKTYLGSEKYYHDFLVFFKQEIDAKGWEAVLNEYVFKGDERADDMLCRMYAGFFHPIIHLGFGVEFLQPAIIAEALAQACVHDAWVTPFLLESEAAASQTNGPPKTMTELLDEIHADKKLSSAAHWEDGNKIRDGILKRAKEEMIKYASQYKVSESELDEKTAEMINTTVYFTSTSQRPPHIPKFDFYYMHSVNASIFFSSFLAQPWLSTANKIRLLEWKVRLDLAMYASRGSPEPFLDAVSNYKSEKDSSWDELFQRVKAYSDDGHACKLIRALAHGEKVCAQYEEKEEFRVKGGLWKILGNMAMDSVEAGEPTWVRNTGFDEAWKNVPVKTEGTARL</sequence>
<dbReference type="AlphaFoldDB" id="A0A6G1JS96"/>
<name>A0A6G1JS96_9PLEO</name>
<dbReference type="OrthoDB" id="10004862at2759"/>
<gene>
    <name evidence="2" type="ORF">K504DRAFT_508444</name>
</gene>
<evidence type="ECO:0008006" key="4">
    <source>
        <dbReference type="Google" id="ProtNLM"/>
    </source>
</evidence>
<dbReference type="GO" id="GO:0016491">
    <property type="term" value="F:oxidoreductase activity"/>
    <property type="evidence" value="ECO:0007669"/>
    <property type="project" value="UniProtKB-KW"/>
</dbReference>
<dbReference type="EMBL" id="MU005790">
    <property type="protein sequence ID" value="KAF2703037.1"/>
    <property type="molecule type" value="Genomic_DNA"/>
</dbReference>
<evidence type="ECO:0000313" key="2">
    <source>
        <dbReference type="EMBL" id="KAF2703037.1"/>
    </source>
</evidence>
<dbReference type="PANTHER" id="PTHR35870">
    <property type="entry name" value="PROTEIN, PUTATIVE (AFU_ORTHOLOGUE AFUA_5G03330)-RELATED"/>
    <property type="match status" value="1"/>
</dbReference>
<protein>
    <recommendedName>
        <fullName evidence="4">HypA-like protein</fullName>
    </recommendedName>
</protein>